<evidence type="ECO:0000259" key="1">
    <source>
        <dbReference type="Pfam" id="PF06722"/>
    </source>
</evidence>
<feature type="domain" description="Erythromycin biosynthesis protein CIII-like C-terminal" evidence="1">
    <location>
        <begin position="257"/>
        <end position="368"/>
    </location>
</feature>
<dbReference type="RefSeq" id="WP_130347501.1">
    <property type="nucleotide sequence ID" value="NZ_SGWQ01000010.1"/>
</dbReference>
<organism evidence="2 3">
    <name type="scientific">Herbihabitans rhizosphaerae</name>
    <dbReference type="NCBI Taxonomy" id="1872711"/>
    <lineage>
        <taxon>Bacteria</taxon>
        <taxon>Bacillati</taxon>
        <taxon>Actinomycetota</taxon>
        <taxon>Actinomycetes</taxon>
        <taxon>Pseudonocardiales</taxon>
        <taxon>Pseudonocardiaceae</taxon>
        <taxon>Herbihabitans</taxon>
    </lineage>
</organism>
<dbReference type="InterPro" id="IPR002213">
    <property type="entry name" value="UDP_glucos_trans"/>
</dbReference>
<dbReference type="Gene3D" id="3.40.50.2000">
    <property type="entry name" value="Glycogen Phosphorylase B"/>
    <property type="match status" value="2"/>
</dbReference>
<dbReference type="GO" id="GO:0008194">
    <property type="term" value="F:UDP-glycosyltransferase activity"/>
    <property type="evidence" value="ECO:0007669"/>
    <property type="project" value="InterPro"/>
</dbReference>
<name>A0A4Q7KIQ8_9PSEU</name>
<accession>A0A4Q7KIQ8</accession>
<protein>
    <submittedName>
        <fullName evidence="2">MGT family glycosyltransferase</fullName>
    </submittedName>
</protein>
<dbReference type="OrthoDB" id="764352at2"/>
<dbReference type="PANTHER" id="PTHR48050">
    <property type="entry name" value="STEROL 3-BETA-GLUCOSYLTRANSFERASE"/>
    <property type="match status" value="1"/>
</dbReference>
<gene>
    <name evidence="2" type="ORF">EV193_110257</name>
</gene>
<dbReference type="Proteomes" id="UP000294257">
    <property type="component" value="Unassembled WGS sequence"/>
</dbReference>
<dbReference type="AlphaFoldDB" id="A0A4Q7KIQ8"/>
<dbReference type="InterPro" id="IPR010610">
    <property type="entry name" value="EryCIII-like_C"/>
</dbReference>
<dbReference type="EMBL" id="SGWQ01000010">
    <property type="protein sequence ID" value="RZS34105.1"/>
    <property type="molecule type" value="Genomic_DNA"/>
</dbReference>
<dbReference type="GO" id="GO:0017000">
    <property type="term" value="P:antibiotic biosynthetic process"/>
    <property type="evidence" value="ECO:0007669"/>
    <property type="project" value="UniProtKB-ARBA"/>
</dbReference>
<sequence>MSSVLFVVPPFAGHVNPAIGVASELERRGHRIGWAGSSSLLSGLVPPGQVIYPCDVLSDVDRPPELRGFAALEFLWDSVLLPLADAMVAGVEEAVAVQAPDLIVVDQQALAGAMVAERIGVPWVTSATTSSELADPLAATPKVRAWLDSRLAGLRARLGDPAATGDPRFSPHLVLAFTTAALAGDASGPVRFVGPVVRPAVRDGFPWEWLDPLRPLVFVSLGTLNAEVSGPFLEACLEALRARVEYQAVIVDPAGALAAESVPAHVLVRRSVPQTALLEHADAVVCHAGHNTVCEALWEGVPLVVAPIRDDQPIVAGQVVDAGAGVRLRFGRAGARHIDGAVRALLEESGYRAAARRIRDEFRAAGGATAAADAVESLLTRTGIR</sequence>
<proteinExistence type="predicted"/>
<dbReference type="PANTHER" id="PTHR48050:SF13">
    <property type="entry name" value="STEROL 3-BETA-GLUCOSYLTRANSFERASE UGT80A2"/>
    <property type="match status" value="1"/>
</dbReference>
<dbReference type="SUPFAM" id="SSF53756">
    <property type="entry name" value="UDP-Glycosyltransferase/glycogen phosphorylase"/>
    <property type="match status" value="1"/>
</dbReference>
<reference evidence="2 3" key="1">
    <citation type="submission" date="2019-02" db="EMBL/GenBank/DDBJ databases">
        <title>Genomic Encyclopedia of Type Strains, Phase IV (KMG-IV): sequencing the most valuable type-strain genomes for metagenomic binning, comparative biology and taxonomic classification.</title>
        <authorList>
            <person name="Goeker M."/>
        </authorList>
    </citation>
    <scope>NUCLEOTIDE SEQUENCE [LARGE SCALE GENOMIC DNA]</scope>
    <source>
        <strain evidence="2 3">DSM 101727</strain>
    </source>
</reference>
<dbReference type="GO" id="GO:0016758">
    <property type="term" value="F:hexosyltransferase activity"/>
    <property type="evidence" value="ECO:0007669"/>
    <property type="project" value="UniProtKB-ARBA"/>
</dbReference>
<dbReference type="InterPro" id="IPR050426">
    <property type="entry name" value="Glycosyltransferase_28"/>
</dbReference>
<keyword evidence="2" id="KW-0808">Transferase</keyword>
<dbReference type="CDD" id="cd03784">
    <property type="entry name" value="GT1_Gtf-like"/>
    <property type="match status" value="1"/>
</dbReference>
<keyword evidence="3" id="KW-1185">Reference proteome</keyword>
<evidence type="ECO:0000313" key="3">
    <source>
        <dbReference type="Proteomes" id="UP000294257"/>
    </source>
</evidence>
<dbReference type="Pfam" id="PF06722">
    <property type="entry name" value="EryCIII-like_C"/>
    <property type="match status" value="1"/>
</dbReference>
<evidence type="ECO:0000313" key="2">
    <source>
        <dbReference type="EMBL" id="RZS34105.1"/>
    </source>
</evidence>
<comment type="caution">
    <text evidence="2">The sequence shown here is derived from an EMBL/GenBank/DDBJ whole genome shotgun (WGS) entry which is preliminary data.</text>
</comment>